<dbReference type="PROSITE" id="PS50893">
    <property type="entry name" value="ABC_TRANSPORTER_2"/>
    <property type="match status" value="1"/>
</dbReference>
<reference evidence="6" key="1">
    <citation type="submission" date="2015-06" db="EMBL/GenBank/DDBJ databases">
        <authorList>
            <person name="Liu B."/>
            <person name="Wang J."/>
            <person name="Zhu Y."/>
            <person name="Liu G."/>
            <person name="Chen Q."/>
            <person name="Zheng C."/>
            <person name="Che J."/>
            <person name="Ge C."/>
            <person name="Shi H."/>
            <person name="Pan Z."/>
            <person name="Liu X."/>
        </authorList>
    </citation>
    <scope>NUCLEOTIDE SEQUENCE [LARGE SCALE GENOMIC DNA]</scope>
    <source>
        <strain evidence="6">DSM 16346</strain>
    </source>
</reference>
<dbReference type="GO" id="GO:0005524">
    <property type="term" value="F:ATP binding"/>
    <property type="evidence" value="ECO:0007669"/>
    <property type="project" value="UniProtKB-KW"/>
</dbReference>
<dbReference type="EMBL" id="LELK01000004">
    <property type="protein sequence ID" value="KMM36713.1"/>
    <property type="molecule type" value="Genomic_DNA"/>
</dbReference>
<dbReference type="PANTHER" id="PTHR42794:SF1">
    <property type="entry name" value="HEMIN IMPORT ATP-BINDING PROTEIN HMUV"/>
    <property type="match status" value="1"/>
</dbReference>
<keyword evidence="4" id="KW-1278">Translocase</keyword>
<protein>
    <submittedName>
        <fullName evidence="6">Iron ABC transporter ATPase</fullName>
    </submittedName>
</protein>
<proteinExistence type="predicted"/>
<dbReference type="FunFam" id="3.40.50.300:FF:000134">
    <property type="entry name" value="Iron-enterobactin ABC transporter ATP-binding protein"/>
    <property type="match status" value="1"/>
</dbReference>
<dbReference type="GO" id="GO:0016887">
    <property type="term" value="F:ATP hydrolysis activity"/>
    <property type="evidence" value="ECO:0007669"/>
    <property type="project" value="InterPro"/>
</dbReference>
<dbReference type="InterPro" id="IPR027417">
    <property type="entry name" value="P-loop_NTPase"/>
</dbReference>
<dbReference type="RefSeq" id="WP_048311424.1">
    <property type="nucleotide sequence ID" value="NZ_CP119526.1"/>
</dbReference>
<dbReference type="InterPro" id="IPR002808">
    <property type="entry name" value="AdoCbi_amidolase"/>
</dbReference>
<dbReference type="Proteomes" id="UP000035996">
    <property type="component" value="Unassembled WGS sequence"/>
</dbReference>
<dbReference type="InterPro" id="IPR003593">
    <property type="entry name" value="AAA+_ATPase"/>
</dbReference>
<evidence type="ECO:0000256" key="4">
    <source>
        <dbReference type="ARBA" id="ARBA00022967"/>
    </source>
</evidence>
<feature type="domain" description="ABC transporter" evidence="5">
    <location>
        <begin position="2"/>
        <end position="239"/>
    </location>
</feature>
<gene>
    <name evidence="6" type="ORF">AB986_12265</name>
</gene>
<keyword evidence="7" id="KW-1185">Reference proteome</keyword>
<dbReference type="InterPro" id="IPR017871">
    <property type="entry name" value="ABC_transporter-like_CS"/>
</dbReference>
<keyword evidence="2" id="KW-0547">Nucleotide-binding</keyword>
<evidence type="ECO:0000313" key="7">
    <source>
        <dbReference type="Proteomes" id="UP000035996"/>
    </source>
</evidence>
<evidence type="ECO:0000256" key="3">
    <source>
        <dbReference type="ARBA" id="ARBA00022840"/>
    </source>
</evidence>
<dbReference type="InterPro" id="IPR003439">
    <property type="entry name" value="ABC_transporter-like_ATP-bd"/>
</dbReference>
<sequence length="489" mass="54382">MLSVNHVTGGYPGHDVLHDLSFNVEKGELLGIVGPNGSGKTTIFKMVSGILKAQAGEILLKEKTIASYSAKQLAKVLAVLPQHAEQAFPYTVKETVSLGRYAHHTGWFQMWSEHDETVVQKTMEQTGIAQFQDHYVNELSGGERQRVFLAQALAQEPEILLLDEPTNHLDLSYQKELLDLLKKWTRETGLTVISIFHDLNLAGLYCDSLLLLENGKINLHNKPNEVLNEERIQTVYRTTIEKHPHPTVPKPQMLLLPEKQAEDLSGLIIDERYLDRSDERITLRSPFPLRTMSSGVVGSGTGWYTTFVNRHVDKSYNCSNHREEMLEYLKGHMIDPTETVGMMTAVRLEDVAYKLIEEEGVSVFIVVTAGVGNAVDASRSREHIYEPQPGTINTWVFVNGTLTDEAFIQSIMTATEAKVKVMQDQDVKDAVTGSSATGTSTDSILIAATQRGKHLPYAGTITTLGKLISQGVYTCTTEALQKYRARVSV</sequence>
<keyword evidence="1" id="KW-0813">Transport</keyword>
<dbReference type="SUPFAM" id="SSF52540">
    <property type="entry name" value="P-loop containing nucleoside triphosphate hydrolases"/>
    <property type="match status" value="1"/>
</dbReference>
<evidence type="ECO:0000259" key="5">
    <source>
        <dbReference type="PROSITE" id="PS50893"/>
    </source>
</evidence>
<dbReference type="Pfam" id="PF00005">
    <property type="entry name" value="ABC_tran"/>
    <property type="match status" value="1"/>
</dbReference>
<evidence type="ECO:0000313" key="6">
    <source>
        <dbReference type="EMBL" id="KMM36713.1"/>
    </source>
</evidence>
<dbReference type="CDD" id="cd03214">
    <property type="entry name" value="ABC_Iron-Siderophores_B12_Hemin"/>
    <property type="match status" value="1"/>
</dbReference>
<evidence type="ECO:0000256" key="1">
    <source>
        <dbReference type="ARBA" id="ARBA00022448"/>
    </source>
</evidence>
<dbReference type="STRING" id="157733.AB986_12265"/>
<dbReference type="PROSITE" id="PS00211">
    <property type="entry name" value="ABC_TRANSPORTER_1"/>
    <property type="match status" value="1"/>
</dbReference>
<dbReference type="PANTHER" id="PTHR42794">
    <property type="entry name" value="HEMIN IMPORT ATP-BINDING PROTEIN HMUV"/>
    <property type="match status" value="1"/>
</dbReference>
<accession>A0A0J6CU46</accession>
<comment type="caution">
    <text evidence="6">The sequence shown here is derived from an EMBL/GenBank/DDBJ whole genome shotgun (WGS) entry which is preliminary data.</text>
</comment>
<name>A0A0J6CU46_9BACL</name>
<organism evidence="6 7">
    <name type="scientific">Guptibacillus hwajinpoensis</name>
    <dbReference type="NCBI Taxonomy" id="208199"/>
    <lineage>
        <taxon>Bacteria</taxon>
        <taxon>Bacillati</taxon>
        <taxon>Bacillota</taxon>
        <taxon>Bacilli</taxon>
        <taxon>Bacillales</taxon>
        <taxon>Guptibacillaceae</taxon>
        <taxon>Guptibacillus</taxon>
    </lineage>
</organism>
<dbReference type="Pfam" id="PF01955">
    <property type="entry name" value="CbiZ"/>
    <property type="match status" value="1"/>
</dbReference>
<keyword evidence="3" id="KW-0067">ATP-binding</keyword>
<dbReference type="SMART" id="SM00382">
    <property type="entry name" value="AAA"/>
    <property type="match status" value="1"/>
</dbReference>
<evidence type="ECO:0000256" key="2">
    <source>
        <dbReference type="ARBA" id="ARBA00022741"/>
    </source>
</evidence>
<dbReference type="AlphaFoldDB" id="A0A0J6CU46"/>
<dbReference type="PATRIC" id="fig|157733.3.peg.480"/>
<dbReference type="Gene3D" id="3.40.50.300">
    <property type="entry name" value="P-loop containing nucleotide triphosphate hydrolases"/>
    <property type="match status" value="1"/>
</dbReference>
<dbReference type="OrthoDB" id="9787851at2"/>